<dbReference type="Proteomes" id="UP000001867">
    <property type="component" value="Chromosome"/>
</dbReference>
<dbReference type="OrthoDB" id="9816400at2"/>
<dbReference type="Gene3D" id="2.60.40.10">
    <property type="entry name" value="Immunoglobulins"/>
    <property type="match status" value="1"/>
</dbReference>
<dbReference type="Gene3D" id="2.180.10.10">
    <property type="entry name" value="RHS repeat-associated core"/>
    <property type="match status" value="2"/>
</dbReference>
<dbReference type="InterPro" id="IPR050708">
    <property type="entry name" value="T6SS_VgrG/RHS"/>
</dbReference>
<evidence type="ECO:0000256" key="2">
    <source>
        <dbReference type="SAM" id="SignalP"/>
    </source>
</evidence>
<dbReference type="EMBL" id="CP001111">
    <property type="protein sequence ID" value="ACF49721.1"/>
    <property type="molecule type" value="Genomic_DNA"/>
</dbReference>
<feature type="domain" description="DUF6531" evidence="3">
    <location>
        <begin position="98"/>
        <end position="172"/>
    </location>
</feature>
<feature type="compositionally biased region" description="Basic and acidic residues" evidence="1">
    <location>
        <begin position="80"/>
        <end position="95"/>
    </location>
</feature>
<sequence precursor="true">MMHFATRNTLKSRLLLLPLLSLPMTLATAANTLETVQVTAKRPAGGGGVGGFGFGGGSGVHLSESQMDNGGGGGAIPTETAKEQPTDDKEKDCNGRKGNPVVLYSGNKVEPELDFASQGEMGLFLQRNYNHYWSATGLFGNHWLSNFDYSLAFTDANQLAWVQRPDGRRIKYLKDPASGRWYEDKAQPIAYLSANGDGTFTLRNENNGTETYNVEGYITRLSNEQGVSWTFSYADRYLQKVTHSSGRSVSFGWANGQVSQVTDPAGNVYRYTYTPNVFGNGRGRLASSTLPGTPATTISYHYEDARFPGALTGKSFDGVRYSTFAYDAERRAISTEHNGGIERFRFSYAVRSTEPVLPPPAPTRPGGVRADEERGWCEQRTGGSRICYQPRSLPVDSLPMESALGMTAAAAPGLTRPVDIDVTVINPLGRSTTYTFKDGKMVSTKGDPSPNCPASYKEQSYDANGYPDLVHDFQDNLTNFDYSAQGYLLKRVEAVGSSAERTTLQEWDTTRNRLLKTTVVGDLEVAYSYDDRGNVASATERNLTARGVPSQTRVTRSTYTYHANGLKASIKVDGPLAQDDVTSVFNGQGDLTSVTNALGHTISYSNYNGLGLPGRIVNANGGVRELTYDGRGRVVSDRTSSGTGWATTAIGYTAAGDIASLTQPDGVTVRYGYDAGRRLTQEVRSMGDGKWAWIRHSYNNASNRTRTEVSQTDYPMDTVVKGMIDEITHDGQWNWFVRGWACSTGSAGSIQVDGYADGNVYLGSTQANLASEPGVAAACQASGSAYRYQLPISLAQRQQLGGRKFSIYGQSPQGRGQDRPLPNSGVLAIPTAKIVGDIGGVTQDGNWNFFLEGWACSIGVDSSIDVHVYAGNSAWAGGTFVASGRANLATDGNVASACQARGNAYWFKIPLDGNLRSAHGGKALYVHGISPWGGDHLTINRSGTFTVPAVVRSAEFVSFNAYPTNITNGRQSTLTIQVRNTGNVVWDGNTYLAWGQDQLDQSRALAGPVSPGGIASFSIDVAPYHDGIGIRSFAYIAQMATNGMAWGPRPYTMIAVENADWYCPPNSTTCEAPM</sequence>
<feature type="signal peptide" evidence="2">
    <location>
        <begin position="1"/>
        <end position="29"/>
    </location>
</feature>
<evidence type="ECO:0000313" key="4">
    <source>
        <dbReference type="EMBL" id="ACF49721.1"/>
    </source>
</evidence>
<evidence type="ECO:0000313" key="5">
    <source>
        <dbReference type="Proteomes" id="UP000001867"/>
    </source>
</evidence>
<name>B4SR20_STRM5</name>
<dbReference type="InterPro" id="IPR010916">
    <property type="entry name" value="TonB_box_CS"/>
</dbReference>
<dbReference type="eggNOG" id="COG3209">
    <property type="taxonomic scope" value="Bacteria"/>
</dbReference>
<dbReference type="InterPro" id="IPR013783">
    <property type="entry name" value="Ig-like_fold"/>
</dbReference>
<dbReference type="KEGG" id="smt:Smal_0016"/>
<dbReference type="InterPro" id="IPR045351">
    <property type="entry name" value="DUF6531"/>
</dbReference>
<evidence type="ECO:0000259" key="3">
    <source>
        <dbReference type="Pfam" id="PF20148"/>
    </source>
</evidence>
<dbReference type="AlphaFoldDB" id="B4SR20"/>
<feature type="region of interest" description="Disordered" evidence="1">
    <location>
        <begin position="63"/>
        <end position="99"/>
    </location>
</feature>
<dbReference type="RefSeq" id="WP_012509605.1">
    <property type="nucleotide sequence ID" value="NC_011071.1"/>
</dbReference>
<dbReference type="Pfam" id="PF20148">
    <property type="entry name" value="DUF6531"/>
    <property type="match status" value="1"/>
</dbReference>
<keyword evidence="2" id="KW-0732">Signal</keyword>
<evidence type="ECO:0000256" key="1">
    <source>
        <dbReference type="SAM" id="MobiDB-lite"/>
    </source>
</evidence>
<proteinExistence type="predicted"/>
<dbReference type="HOGENOM" id="CLU_001218_2_2_6"/>
<organism evidence="4 5">
    <name type="scientific">Stenotrophomonas maltophilia (strain R551-3)</name>
    <dbReference type="NCBI Taxonomy" id="391008"/>
    <lineage>
        <taxon>Bacteria</taxon>
        <taxon>Pseudomonadati</taxon>
        <taxon>Pseudomonadota</taxon>
        <taxon>Gammaproteobacteria</taxon>
        <taxon>Lysobacterales</taxon>
        <taxon>Lysobacteraceae</taxon>
        <taxon>Stenotrophomonas</taxon>
        <taxon>Stenotrophomonas maltophilia group</taxon>
    </lineage>
</organism>
<feature type="chain" id="PRO_5002823217" evidence="2">
    <location>
        <begin position="30"/>
        <end position="1074"/>
    </location>
</feature>
<dbReference type="PANTHER" id="PTHR32305:SF15">
    <property type="entry name" value="PROTEIN RHSA-RELATED"/>
    <property type="match status" value="1"/>
</dbReference>
<accession>B4SR20</accession>
<dbReference type="PANTHER" id="PTHR32305">
    <property type="match status" value="1"/>
</dbReference>
<gene>
    <name evidence="4" type="ordered locus">Smal_0016</name>
</gene>
<dbReference type="InterPro" id="IPR031325">
    <property type="entry name" value="RHS_repeat"/>
</dbReference>
<dbReference type="InterPro" id="IPR006530">
    <property type="entry name" value="YD"/>
</dbReference>
<dbReference type="Pfam" id="PF05593">
    <property type="entry name" value="RHS_repeat"/>
    <property type="match status" value="1"/>
</dbReference>
<dbReference type="PROSITE" id="PS00430">
    <property type="entry name" value="TONB_DEPENDENT_REC_1"/>
    <property type="match status" value="1"/>
</dbReference>
<reference evidence="4 5" key="1">
    <citation type="submission" date="2008-06" db="EMBL/GenBank/DDBJ databases">
        <title>Complete sequence of Stenotrophomonas maltophilia R551-3.</title>
        <authorList>
            <consortium name="US DOE Joint Genome Institute"/>
            <person name="Lucas S."/>
            <person name="Copeland A."/>
            <person name="Lapidus A."/>
            <person name="Glavina del Rio T."/>
            <person name="Dalin E."/>
            <person name="Tice H."/>
            <person name="Pitluck S."/>
            <person name="Chain P."/>
            <person name="Malfatti S."/>
            <person name="Shin M."/>
            <person name="Vergez L."/>
            <person name="Lang D."/>
            <person name="Schmutz J."/>
            <person name="Larimer F."/>
            <person name="Land M."/>
            <person name="Hauser L."/>
            <person name="Kyrpides N."/>
            <person name="Mikhailova N."/>
            <person name="Taghavi S."/>
            <person name="Monchy S."/>
            <person name="Newman L."/>
            <person name="Vangronsveld J."/>
            <person name="van der Lelie D."/>
            <person name="Richardson P."/>
        </authorList>
    </citation>
    <scope>NUCLEOTIDE SEQUENCE [LARGE SCALE GENOMIC DNA]</scope>
    <source>
        <strain evidence="4 5">R551-3</strain>
    </source>
</reference>
<dbReference type="NCBIfam" id="TIGR01643">
    <property type="entry name" value="YD_repeat_2x"/>
    <property type="match status" value="1"/>
</dbReference>
<dbReference type="STRING" id="391008.Smal_0016"/>
<protein>
    <submittedName>
        <fullName evidence="4">YD repeat protein</fullName>
    </submittedName>
</protein>